<keyword evidence="1" id="KW-0175">Coiled coil</keyword>
<dbReference type="GO" id="GO:0015074">
    <property type="term" value="P:DNA integration"/>
    <property type="evidence" value="ECO:0007669"/>
    <property type="project" value="InterPro"/>
</dbReference>
<gene>
    <name evidence="3" type="ORF">IB647_07225</name>
</gene>
<name>A0A9Q2QE51_9GAMM</name>
<dbReference type="InterPro" id="IPR036397">
    <property type="entry name" value="RNaseH_sf"/>
</dbReference>
<dbReference type="RefSeq" id="WP_159184056.1">
    <property type="nucleotide sequence ID" value="NZ_JACVJL010000106.1"/>
</dbReference>
<organism evidence="3 4">
    <name type="scientific">Francisella noatunensis</name>
    <dbReference type="NCBI Taxonomy" id="657445"/>
    <lineage>
        <taxon>Bacteria</taxon>
        <taxon>Pseudomonadati</taxon>
        <taxon>Pseudomonadota</taxon>
        <taxon>Gammaproteobacteria</taxon>
        <taxon>Thiotrichales</taxon>
        <taxon>Francisellaceae</taxon>
        <taxon>Francisella</taxon>
    </lineage>
</organism>
<accession>A0A9Q2QE51</accession>
<sequence>MIDVKNIFRSIVLVDSKISVENEIVEDCEYAYYIYDSYGNVEKHFYTKLNTKMFGMHIVPGIYEVVFFYKFNGKFFDYKQVISIVDKLGEKNLVVARINNFFIGQNNEPVLKRVSKDSLKNYMILKNESKKLGDSYPGKRFYIVVMTLPLCEILESQYLFIAIDSFSKEIYFNVYRVASYICVASFVENLVEECPYTIDQINIDNTLQIKGLSKFNRLCKRAGIKYDLVSMDQFINKSKSLSVIDNLIKDLFKEAALENKQDLVEELITLTNKYNFFEKNVEIGDVTPYQKLEKYFK</sequence>
<dbReference type="Gene3D" id="3.30.420.10">
    <property type="entry name" value="Ribonuclease H-like superfamily/Ribonuclease H"/>
    <property type="match status" value="1"/>
</dbReference>
<evidence type="ECO:0000313" key="4">
    <source>
        <dbReference type="Proteomes" id="UP000701999"/>
    </source>
</evidence>
<dbReference type="InterPro" id="IPR001584">
    <property type="entry name" value="Integrase_cat-core"/>
</dbReference>
<comment type="caution">
    <text evidence="3">The sequence shown here is derived from an EMBL/GenBank/DDBJ whole genome shotgun (WGS) entry which is preliminary data.</text>
</comment>
<evidence type="ECO:0000313" key="3">
    <source>
        <dbReference type="EMBL" id="MBK2065421.1"/>
    </source>
</evidence>
<dbReference type="GeneID" id="93254652"/>
<feature type="coiled-coil region" evidence="1">
    <location>
        <begin position="253"/>
        <end position="280"/>
    </location>
</feature>
<dbReference type="AlphaFoldDB" id="A0A9Q2QE51"/>
<reference evidence="3 4" key="1">
    <citation type="submission" date="2020-09" db="EMBL/GenBank/DDBJ databases">
        <title>Development of specific Francisella tularensis PCR assay based on in-depth characterization of family Francisellaceae.</title>
        <authorList>
            <person name="Ohrman C."/>
            <person name="Sahl J."/>
            <person name="Sjodin A."/>
            <person name="Uneklint I."/>
            <person name="Ballard R."/>
            <person name="Karlsson L."/>
            <person name="Mcdonough R."/>
            <person name="Sundell D."/>
            <person name="Soria K."/>
            <person name="Brindeflk B."/>
            <person name="Vallesi A."/>
            <person name="Ramirez-Paredes J.G."/>
            <person name="Colquhoun D."/>
            <person name="Myrtennas K."/>
            <person name="Birdsell D."/>
            <person name="Johansson A."/>
            <person name="Wagner D."/>
            <person name="Forsman M."/>
        </authorList>
    </citation>
    <scope>NUCLEOTIDE SEQUENCE [LARGE SCALE GENOMIC DNA]</scope>
    <source>
        <strain evidence="3 4">FSC1140</strain>
    </source>
</reference>
<dbReference type="PROSITE" id="PS50994">
    <property type="entry name" value="INTEGRASE"/>
    <property type="match status" value="1"/>
</dbReference>
<evidence type="ECO:0000259" key="2">
    <source>
        <dbReference type="PROSITE" id="PS50994"/>
    </source>
</evidence>
<evidence type="ECO:0000256" key="1">
    <source>
        <dbReference type="SAM" id="Coils"/>
    </source>
</evidence>
<protein>
    <recommendedName>
        <fullName evidence="2">Integrase catalytic domain-containing protein</fullName>
    </recommendedName>
</protein>
<dbReference type="EMBL" id="JACVKN010000151">
    <property type="protein sequence ID" value="MBK2065421.1"/>
    <property type="molecule type" value="Genomic_DNA"/>
</dbReference>
<keyword evidence="4" id="KW-1185">Reference proteome</keyword>
<proteinExistence type="predicted"/>
<dbReference type="GO" id="GO:0003676">
    <property type="term" value="F:nucleic acid binding"/>
    <property type="evidence" value="ECO:0007669"/>
    <property type="project" value="InterPro"/>
</dbReference>
<feature type="domain" description="Integrase catalytic" evidence="2">
    <location>
        <begin position="133"/>
        <end position="296"/>
    </location>
</feature>
<dbReference type="Proteomes" id="UP000701999">
    <property type="component" value="Unassembled WGS sequence"/>
</dbReference>